<keyword evidence="9" id="KW-0012">Acyltransferase</keyword>
<comment type="caution">
    <text evidence="13">The sequence shown here is derived from an EMBL/GenBank/DDBJ whole genome shotgun (WGS) entry which is preliminary data.</text>
</comment>
<dbReference type="PANTHER" id="PTHR45884">
    <property type="entry name" value="N-ACETYLTRANSFERASE ECO"/>
    <property type="match status" value="1"/>
</dbReference>
<dbReference type="InterPro" id="IPR028009">
    <property type="entry name" value="ESCO_Acetyltransf_dom"/>
</dbReference>
<evidence type="ECO:0000256" key="5">
    <source>
        <dbReference type="ARBA" id="ARBA00022771"/>
    </source>
</evidence>
<keyword evidence="5" id="KW-0863">Zinc-finger</keyword>
<dbReference type="GO" id="GO:0008270">
    <property type="term" value="F:zinc ion binding"/>
    <property type="evidence" value="ECO:0007669"/>
    <property type="project" value="UniProtKB-KW"/>
</dbReference>
<feature type="compositionally biased region" description="Polar residues" evidence="10">
    <location>
        <begin position="276"/>
        <end position="299"/>
    </location>
</feature>
<reference evidence="13 14" key="1">
    <citation type="submission" date="2024-03" db="EMBL/GenBank/DDBJ databases">
        <title>Adaptation during the transition from Ophiocordyceps entomopathogen to insect associate is accompanied by gene loss and intensified selection.</title>
        <authorList>
            <person name="Ward C.M."/>
            <person name="Onetto C.A."/>
            <person name="Borneman A.R."/>
        </authorList>
    </citation>
    <scope>NUCLEOTIDE SEQUENCE [LARGE SCALE GENOMIC DNA]</scope>
    <source>
        <strain evidence="13">AWRI1</strain>
        <tissue evidence="13">Single Adult Female</tissue>
    </source>
</reference>
<evidence type="ECO:0000256" key="1">
    <source>
        <dbReference type="ARBA" id="ARBA00004123"/>
    </source>
</evidence>
<feature type="domain" description="N-acetyltransferase ESCO acetyl-transferase" evidence="12">
    <location>
        <begin position="484"/>
        <end position="551"/>
    </location>
</feature>
<feature type="region of interest" description="Disordered" evidence="10">
    <location>
        <begin position="259"/>
        <end position="299"/>
    </location>
</feature>
<dbReference type="GO" id="GO:0007064">
    <property type="term" value="P:mitotic sister chromatid cohesion"/>
    <property type="evidence" value="ECO:0007669"/>
    <property type="project" value="TreeGrafter"/>
</dbReference>
<comment type="similarity">
    <text evidence="2">Belongs to the acetyltransferase family. ECO subfamily.</text>
</comment>
<dbReference type="InterPro" id="IPR028005">
    <property type="entry name" value="AcTrfase_ESCO_Znf_dom"/>
</dbReference>
<keyword evidence="6" id="KW-0862">Zinc</keyword>
<evidence type="ECO:0000256" key="6">
    <source>
        <dbReference type="ARBA" id="ARBA00022833"/>
    </source>
</evidence>
<evidence type="ECO:0000256" key="8">
    <source>
        <dbReference type="ARBA" id="ARBA00023306"/>
    </source>
</evidence>
<evidence type="ECO:0000256" key="10">
    <source>
        <dbReference type="SAM" id="MobiDB-lite"/>
    </source>
</evidence>
<evidence type="ECO:0000256" key="2">
    <source>
        <dbReference type="ARBA" id="ARBA00005816"/>
    </source>
</evidence>
<dbReference type="GO" id="GO:0005634">
    <property type="term" value="C:nucleus"/>
    <property type="evidence" value="ECO:0007669"/>
    <property type="project" value="UniProtKB-SubCell"/>
</dbReference>
<dbReference type="SUPFAM" id="SSF55729">
    <property type="entry name" value="Acyl-CoA N-acyltransferases (Nat)"/>
    <property type="match status" value="1"/>
</dbReference>
<evidence type="ECO:0000256" key="4">
    <source>
        <dbReference type="ARBA" id="ARBA00022723"/>
    </source>
</evidence>
<feature type="domain" description="N-acetyltransferase ESCO zinc-finger" evidence="11">
    <location>
        <begin position="339"/>
        <end position="378"/>
    </location>
</feature>
<dbReference type="PANTHER" id="PTHR45884:SF2">
    <property type="entry name" value="N-ACETYLTRANSFERASE ECO"/>
    <property type="match status" value="1"/>
</dbReference>
<dbReference type="Pfam" id="PF13878">
    <property type="entry name" value="zf-C2H2_3"/>
    <property type="match status" value="1"/>
</dbReference>
<feature type="compositionally biased region" description="Polar residues" evidence="10">
    <location>
        <begin position="259"/>
        <end position="270"/>
    </location>
</feature>
<keyword evidence="3" id="KW-0808">Transferase</keyword>
<organism evidence="13 14">
    <name type="scientific">Parthenolecanium corni</name>
    <dbReference type="NCBI Taxonomy" id="536013"/>
    <lineage>
        <taxon>Eukaryota</taxon>
        <taxon>Metazoa</taxon>
        <taxon>Ecdysozoa</taxon>
        <taxon>Arthropoda</taxon>
        <taxon>Hexapoda</taxon>
        <taxon>Insecta</taxon>
        <taxon>Pterygota</taxon>
        <taxon>Neoptera</taxon>
        <taxon>Paraneoptera</taxon>
        <taxon>Hemiptera</taxon>
        <taxon>Sternorrhyncha</taxon>
        <taxon>Coccoidea</taxon>
        <taxon>Coccidae</taxon>
        <taxon>Parthenolecanium</taxon>
    </lineage>
</organism>
<evidence type="ECO:0000256" key="7">
    <source>
        <dbReference type="ARBA" id="ARBA00023242"/>
    </source>
</evidence>
<gene>
    <name evidence="13" type="ORF">V9T40_014573</name>
</gene>
<proteinExistence type="inferred from homology"/>
<dbReference type="Pfam" id="PF13880">
    <property type="entry name" value="Acetyltransf_13"/>
    <property type="match status" value="1"/>
</dbReference>
<evidence type="ECO:0000313" key="13">
    <source>
        <dbReference type="EMBL" id="KAK7572101.1"/>
    </source>
</evidence>
<dbReference type="GO" id="GO:0061733">
    <property type="term" value="F:protein-lysine-acetyltransferase activity"/>
    <property type="evidence" value="ECO:0007669"/>
    <property type="project" value="TreeGrafter"/>
</dbReference>
<sequence>MPPSLAPAPFYGDSLVTLDAVRRIRFSRLFNSDGSGESPEEKPRKSTSPRVARVNPRFKGVKLFANISHGVKKVRPKNPTPLKKKAVQKVTKQPSVREKIRDKFDFSRTPYSLPVKKPRVMLTEEMSKNRKFFKTTVETNETKKPVVEKSPTVMEFEDLNDPEEEPFAEITKDLSSIIHQINWFDDDDYLKPQITRQVADESLNPITTPNKSYITLATLSPRTPSSSNLERVRLQTPTVSNLDNQENSPLTISVTCTPTSTISNLDNPENSPAPISVTSTPSQMYPSSSTPEQTPNSNQSMKLFPLFTPSSAKKVLSDVTNKNKKQRNVLNKAAAPNDQYQIDAGQKVIGPKQCPSCGMVFDIGDPIDQQNHDKFHNKRKEIKFKVPSAQLEKYVVYRCGPDQTDFIILVKHSDDARKRNKVIELLRITEEEIGSGYAFESSFMAFLYIRNETVLGCLIAEPNVSASRIIHSDGIVLLSEDKQKVKCGVNRVWVKSEFRGQKIATELMNCLRKNFVFGEILNVDDIAFSPTTPDGDAFAIKYCGRRDYLSYLGTYDK</sequence>
<evidence type="ECO:0000256" key="3">
    <source>
        <dbReference type="ARBA" id="ARBA00022679"/>
    </source>
</evidence>
<keyword evidence="8" id="KW-0131">Cell cycle</keyword>
<comment type="subcellular location">
    <subcellularLocation>
        <location evidence="1">Nucleus</location>
    </subcellularLocation>
</comment>
<evidence type="ECO:0008006" key="15">
    <source>
        <dbReference type="Google" id="ProtNLM"/>
    </source>
</evidence>
<evidence type="ECO:0000259" key="11">
    <source>
        <dbReference type="Pfam" id="PF13878"/>
    </source>
</evidence>
<evidence type="ECO:0000259" key="12">
    <source>
        <dbReference type="Pfam" id="PF13880"/>
    </source>
</evidence>
<protein>
    <recommendedName>
        <fullName evidence="15">N-acetyltransferase ESCO2</fullName>
    </recommendedName>
</protein>
<feature type="region of interest" description="Disordered" evidence="10">
    <location>
        <begin position="30"/>
        <end position="51"/>
    </location>
</feature>
<dbReference type="EMBL" id="JBBCAQ010000038">
    <property type="protein sequence ID" value="KAK7572101.1"/>
    <property type="molecule type" value="Genomic_DNA"/>
</dbReference>
<evidence type="ECO:0000256" key="9">
    <source>
        <dbReference type="ARBA" id="ARBA00023315"/>
    </source>
</evidence>
<evidence type="ECO:0000313" key="14">
    <source>
        <dbReference type="Proteomes" id="UP001367676"/>
    </source>
</evidence>
<name>A0AAN9T439_9HEMI</name>
<keyword evidence="7" id="KW-0539">Nucleus</keyword>
<dbReference type="Proteomes" id="UP001367676">
    <property type="component" value="Unassembled WGS sequence"/>
</dbReference>
<accession>A0AAN9T439</accession>
<dbReference type="GO" id="GO:0000785">
    <property type="term" value="C:chromatin"/>
    <property type="evidence" value="ECO:0007669"/>
    <property type="project" value="TreeGrafter"/>
</dbReference>
<keyword evidence="4" id="KW-0479">Metal-binding</keyword>
<keyword evidence="14" id="KW-1185">Reference proteome</keyword>
<dbReference type="AlphaFoldDB" id="A0AAN9T439"/>
<dbReference type="InterPro" id="IPR016181">
    <property type="entry name" value="Acyl_CoA_acyltransferase"/>
</dbReference>